<gene>
    <name evidence="1" type="ORF">PHYPSEUDO_003750</name>
</gene>
<accession>A0A8T1WE50</accession>
<proteinExistence type="predicted"/>
<reference evidence="1" key="1">
    <citation type="submission" date="2021-02" db="EMBL/GenBank/DDBJ databases">
        <authorList>
            <person name="Palmer J.M."/>
        </authorList>
    </citation>
    <scope>NUCLEOTIDE SEQUENCE</scope>
    <source>
        <strain evidence="1">SCRP734</strain>
    </source>
</reference>
<comment type="caution">
    <text evidence="1">The sequence shown here is derived from an EMBL/GenBank/DDBJ whole genome shotgun (WGS) entry which is preliminary data.</text>
</comment>
<evidence type="ECO:0000313" key="2">
    <source>
        <dbReference type="Proteomes" id="UP000694044"/>
    </source>
</evidence>
<sequence length="103" mass="11092">MALALNGEDVAGSPVLFQYFVSRELVSIEPRVASMGGDVTVTARLENVDVGSGIAYDGGFEAVAINYPRRILVSIWQNGERYSTNSLTLELILTPGITTATQR</sequence>
<evidence type="ECO:0000313" key="1">
    <source>
        <dbReference type="EMBL" id="KAG7391676.1"/>
    </source>
</evidence>
<keyword evidence="2" id="KW-1185">Reference proteome</keyword>
<dbReference type="AlphaFoldDB" id="A0A8T1WE50"/>
<protein>
    <submittedName>
        <fullName evidence="1">Uncharacterized protein</fullName>
    </submittedName>
</protein>
<dbReference type="Proteomes" id="UP000694044">
    <property type="component" value="Unassembled WGS sequence"/>
</dbReference>
<name>A0A8T1WE50_9STRA</name>
<organism evidence="1 2">
    <name type="scientific">Phytophthora pseudosyringae</name>
    <dbReference type="NCBI Taxonomy" id="221518"/>
    <lineage>
        <taxon>Eukaryota</taxon>
        <taxon>Sar</taxon>
        <taxon>Stramenopiles</taxon>
        <taxon>Oomycota</taxon>
        <taxon>Peronosporomycetes</taxon>
        <taxon>Peronosporales</taxon>
        <taxon>Peronosporaceae</taxon>
        <taxon>Phytophthora</taxon>
    </lineage>
</organism>
<dbReference type="EMBL" id="JAGDFM010000018">
    <property type="protein sequence ID" value="KAG7391676.1"/>
    <property type="molecule type" value="Genomic_DNA"/>
</dbReference>